<evidence type="ECO:0000313" key="3">
    <source>
        <dbReference type="Proteomes" id="UP000588806"/>
    </source>
</evidence>
<dbReference type="Pfam" id="PF13358">
    <property type="entry name" value="DDE_3"/>
    <property type="match status" value="1"/>
</dbReference>
<dbReference type="Proteomes" id="UP000588806">
    <property type="component" value="Unassembled WGS sequence"/>
</dbReference>
<feature type="domain" description="Tc1-like transposase DDE" evidence="1">
    <location>
        <begin position="173"/>
        <end position="318"/>
    </location>
</feature>
<dbReference type="NCBIfam" id="NF033545">
    <property type="entry name" value="transpos_IS630"/>
    <property type="match status" value="1"/>
</dbReference>
<dbReference type="AlphaFoldDB" id="A0A7Y3X8U4"/>
<dbReference type="InterPro" id="IPR012337">
    <property type="entry name" value="RNaseH-like_sf"/>
</dbReference>
<proteinExistence type="predicted"/>
<dbReference type="InterPro" id="IPR047655">
    <property type="entry name" value="Transpos_IS630-like"/>
</dbReference>
<reference evidence="2 3" key="2">
    <citation type="submission" date="2020-06" db="EMBL/GenBank/DDBJ databases">
        <title>Halomonas songnenensis sp. nov., a moderately halophilic bacterium isolated from saline and alkaline soils.</title>
        <authorList>
            <person name="Jiang J."/>
            <person name="Pan Y."/>
        </authorList>
    </citation>
    <scope>NUCLEOTIDE SEQUENCE [LARGE SCALE GENOMIC DNA]</scope>
    <source>
        <strain evidence="2 3">TBZ9</strain>
    </source>
</reference>
<dbReference type="InterPro" id="IPR036397">
    <property type="entry name" value="RNaseH_sf"/>
</dbReference>
<sequence>MSKPLRFISLTPDQQRIVNNAYQYGEKRALRRRAHAILLSHKGHTINQIRDILGVKRDTVSTWLSQWEADGIDGLQDKPRDGRPNLLNDGEIALLQQLVEDHPHQLPVLHAKFQEKNRESGQSRYPTSCSKKNGNSCKRVRYSLKARRDETDFRNTQGLINALKEWEDSGTCDLYFFDETGFSQSSSLPYAWSPIGQPWEVTAYSHSKRLNVLGFLSRKGMFFHHMTMDTVNSETVIEAFDQFAAQKDPDAFAVVVLDNAKMHHSKAFRRKIIDWMTHRIHLIYLSPYSPELNLIEILWREIKYRWLPLTAYSSFDRLCQAVKGVCNGYGVDNTITFA</sequence>
<dbReference type="InterPro" id="IPR009057">
    <property type="entry name" value="Homeodomain-like_sf"/>
</dbReference>
<organism evidence="2 3">
    <name type="scientific">Vreelandella azerica</name>
    <dbReference type="NCBI Taxonomy" id="2732867"/>
    <lineage>
        <taxon>Bacteria</taxon>
        <taxon>Pseudomonadati</taxon>
        <taxon>Pseudomonadota</taxon>
        <taxon>Gammaproteobacteria</taxon>
        <taxon>Oceanospirillales</taxon>
        <taxon>Halomonadaceae</taxon>
        <taxon>Vreelandella</taxon>
    </lineage>
</organism>
<dbReference type="PANTHER" id="PTHR46564:SF1">
    <property type="entry name" value="TRANSPOSASE"/>
    <property type="match status" value="1"/>
</dbReference>
<dbReference type="Pfam" id="PF13551">
    <property type="entry name" value="HTH_29"/>
    <property type="match status" value="1"/>
</dbReference>
<reference evidence="2 3" key="1">
    <citation type="submission" date="2020-05" db="EMBL/GenBank/DDBJ databases">
        <authorList>
            <person name="Ruan W."/>
            <person name="Jeon C.O."/>
            <person name="Chun B.H."/>
        </authorList>
    </citation>
    <scope>NUCLEOTIDE SEQUENCE [LARGE SCALE GENOMIC DNA]</scope>
    <source>
        <strain evidence="2 3">TBZ9</strain>
    </source>
</reference>
<dbReference type="SUPFAM" id="SSF46689">
    <property type="entry name" value="Homeodomain-like"/>
    <property type="match status" value="1"/>
</dbReference>
<dbReference type="Gene3D" id="3.30.420.10">
    <property type="entry name" value="Ribonuclease H-like superfamily/Ribonuclease H"/>
    <property type="match status" value="1"/>
</dbReference>
<keyword evidence="3" id="KW-1185">Reference proteome</keyword>
<evidence type="ECO:0000259" key="1">
    <source>
        <dbReference type="Pfam" id="PF13358"/>
    </source>
</evidence>
<protein>
    <submittedName>
        <fullName evidence="2">IS630 family transposase</fullName>
    </submittedName>
</protein>
<evidence type="ECO:0000313" key="2">
    <source>
        <dbReference type="EMBL" id="NOG30972.1"/>
    </source>
</evidence>
<accession>A0A7Y3X8U4</accession>
<dbReference type="EMBL" id="JABFHI010000001">
    <property type="protein sequence ID" value="NOG30972.1"/>
    <property type="molecule type" value="Genomic_DNA"/>
</dbReference>
<dbReference type="PANTHER" id="PTHR46564">
    <property type="entry name" value="TRANSPOSASE"/>
    <property type="match status" value="1"/>
</dbReference>
<name>A0A7Y3X8U4_9GAMM</name>
<dbReference type="InterPro" id="IPR038717">
    <property type="entry name" value="Tc1-like_DDE_dom"/>
</dbReference>
<dbReference type="SUPFAM" id="SSF53098">
    <property type="entry name" value="Ribonuclease H-like"/>
    <property type="match status" value="1"/>
</dbReference>
<comment type="caution">
    <text evidence="2">The sequence shown here is derived from an EMBL/GenBank/DDBJ whole genome shotgun (WGS) entry which is preliminary data.</text>
</comment>
<dbReference type="GO" id="GO:0003676">
    <property type="term" value="F:nucleic acid binding"/>
    <property type="evidence" value="ECO:0007669"/>
    <property type="project" value="InterPro"/>
</dbReference>
<gene>
    <name evidence="2" type="ORF">HLB35_02905</name>
</gene>